<dbReference type="PANTHER" id="PTHR22916:SF3">
    <property type="entry name" value="UDP-GLCNAC:BETAGAL BETA-1,3-N-ACETYLGLUCOSAMINYLTRANSFERASE-LIKE PROTEIN 1"/>
    <property type="match status" value="1"/>
</dbReference>
<dbReference type="Pfam" id="PF00535">
    <property type="entry name" value="Glycos_transf_2"/>
    <property type="match status" value="1"/>
</dbReference>
<accession>A0A921E8Q0</accession>
<name>A0A921E8Q0_9BACT</name>
<dbReference type="SUPFAM" id="SSF53448">
    <property type="entry name" value="Nucleotide-diphospho-sugar transferases"/>
    <property type="match status" value="1"/>
</dbReference>
<evidence type="ECO:0000259" key="1">
    <source>
        <dbReference type="Pfam" id="PF00535"/>
    </source>
</evidence>
<reference evidence="2" key="1">
    <citation type="journal article" date="2021" name="PeerJ">
        <title>Extensive microbial diversity within the chicken gut microbiome revealed by metagenomics and culture.</title>
        <authorList>
            <person name="Gilroy R."/>
            <person name="Ravi A."/>
            <person name="Getino M."/>
            <person name="Pursley I."/>
            <person name="Horton D.L."/>
            <person name="Alikhan N.F."/>
            <person name="Baker D."/>
            <person name="Gharbi K."/>
            <person name="Hall N."/>
            <person name="Watson M."/>
            <person name="Adriaenssens E.M."/>
            <person name="Foster-Nyarko E."/>
            <person name="Jarju S."/>
            <person name="Secka A."/>
            <person name="Antonio M."/>
            <person name="Oren A."/>
            <person name="Chaudhuri R.R."/>
            <person name="La Ragione R."/>
            <person name="Hildebrand F."/>
            <person name="Pallen M.J."/>
        </authorList>
    </citation>
    <scope>NUCLEOTIDE SEQUENCE</scope>
    <source>
        <strain evidence="2">4100</strain>
    </source>
</reference>
<evidence type="ECO:0000313" key="2">
    <source>
        <dbReference type="EMBL" id="HJE38242.1"/>
    </source>
</evidence>
<feature type="domain" description="Glycosyltransferase 2-like" evidence="1">
    <location>
        <begin position="10"/>
        <end position="145"/>
    </location>
</feature>
<dbReference type="GO" id="GO:0016758">
    <property type="term" value="F:hexosyltransferase activity"/>
    <property type="evidence" value="ECO:0007669"/>
    <property type="project" value="UniProtKB-ARBA"/>
</dbReference>
<dbReference type="InterPro" id="IPR001173">
    <property type="entry name" value="Glyco_trans_2-like"/>
</dbReference>
<protein>
    <submittedName>
        <fullName evidence="2">Glycosyltransferase family 2 protein</fullName>
    </submittedName>
</protein>
<gene>
    <name evidence="2" type="ORF">K8V47_00540</name>
</gene>
<dbReference type="Proteomes" id="UP000711407">
    <property type="component" value="Unassembled WGS sequence"/>
</dbReference>
<dbReference type="CDD" id="cd00761">
    <property type="entry name" value="Glyco_tranf_GTA_type"/>
    <property type="match status" value="1"/>
</dbReference>
<dbReference type="Gene3D" id="3.90.550.10">
    <property type="entry name" value="Spore Coat Polysaccharide Biosynthesis Protein SpsA, Chain A"/>
    <property type="match status" value="1"/>
</dbReference>
<dbReference type="PANTHER" id="PTHR22916">
    <property type="entry name" value="GLYCOSYLTRANSFERASE"/>
    <property type="match status" value="1"/>
</dbReference>
<reference evidence="2" key="2">
    <citation type="submission" date="2021-09" db="EMBL/GenBank/DDBJ databases">
        <authorList>
            <person name="Gilroy R."/>
        </authorList>
    </citation>
    <scope>NUCLEOTIDE SEQUENCE</scope>
    <source>
        <strain evidence="2">4100</strain>
    </source>
</reference>
<organism evidence="2 3">
    <name type="scientific">Candidatus Amulumruptor caecigallinarius</name>
    <dbReference type="NCBI Taxonomy" id="2109911"/>
    <lineage>
        <taxon>Bacteria</taxon>
        <taxon>Pseudomonadati</taxon>
        <taxon>Bacteroidota</taxon>
        <taxon>Bacteroidia</taxon>
        <taxon>Bacteroidales</taxon>
        <taxon>Muribaculaceae</taxon>
        <taxon>Candidatus Amulumruptor</taxon>
    </lineage>
</organism>
<sequence>MNTEKHPLITIVVVTYNSSRFVNETLASILAQTYTGPVEVLISDDHSTDDTPQLCRSWVETHRHRFSRAEFIYPPTHSGICGNYNFALQHARGEWIKYIAGDDILTPCCIECFANHAADSDDRLLISGVICIDEDGSIIGPRYMMQDYLDTADPYEQAVNLAYHCGGGIVEGPAFFIHTQTLRDLGDMDMRYPMLEDFPFAFRYALSGRHIGVVKEPLVKYRIHPQSVSQSSSRFARQYDRANYDARMQIALLQHNYLLWWHHRIMRTVSQSDNHSPLVRCRNLLLKLSDIYAMTVFAKTQLRHKVSRHVSKSDTVYKSETTDLHP</sequence>
<evidence type="ECO:0000313" key="3">
    <source>
        <dbReference type="Proteomes" id="UP000711407"/>
    </source>
</evidence>
<dbReference type="AlphaFoldDB" id="A0A921E8Q0"/>
<dbReference type="EMBL" id="DYXT01000005">
    <property type="protein sequence ID" value="HJE38242.1"/>
    <property type="molecule type" value="Genomic_DNA"/>
</dbReference>
<dbReference type="InterPro" id="IPR029044">
    <property type="entry name" value="Nucleotide-diphossugar_trans"/>
</dbReference>
<comment type="caution">
    <text evidence="2">The sequence shown here is derived from an EMBL/GenBank/DDBJ whole genome shotgun (WGS) entry which is preliminary data.</text>
</comment>
<proteinExistence type="predicted"/>